<dbReference type="STRING" id="679197.HMPREF9336_00366"/>
<dbReference type="NCBIfam" id="NF009967">
    <property type="entry name" value="PRK13430.1"/>
    <property type="match status" value="1"/>
</dbReference>
<protein>
    <recommendedName>
        <fullName evidence="7">ATP synthase subunit delta</fullName>
    </recommendedName>
    <alternativeName>
        <fullName evidence="7">ATP synthase F(1) sector subunit delta</fullName>
    </alternativeName>
    <alternativeName>
        <fullName evidence="7">F-type ATPase subunit delta</fullName>
        <shortName evidence="7">F-ATPase subunit delta</shortName>
    </alternativeName>
</protein>
<dbReference type="eggNOG" id="COG0712">
    <property type="taxonomic scope" value="Bacteria"/>
</dbReference>
<keyword evidence="9" id="KW-1185">Reference proteome</keyword>
<dbReference type="Proteomes" id="UP000004816">
    <property type="component" value="Unassembled WGS sequence"/>
</dbReference>
<reference evidence="8 9" key="1">
    <citation type="journal article" date="2011" name="Stand. Genomic Sci.">
        <title>High quality draft genome sequence of Segniliparus rugosus CDC 945(T)= (ATCC BAA-974(T)).</title>
        <authorList>
            <person name="Earl A.M."/>
            <person name="Desjardins C.A."/>
            <person name="Fitzgerald M.G."/>
            <person name="Arachchi H.M."/>
            <person name="Zeng Q."/>
            <person name="Mehta T."/>
            <person name="Griggs A."/>
            <person name="Birren B.W."/>
            <person name="Toney N.C."/>
            <person name="Carr J."/>
            <person name="Posey J."/>
            <person name="Butler W.R."/>
        </authorList>
    </citation>
    <scope>NUCLEOTIDE SEQUENCE [LARGE SCALE GENOMIC DNA]</scope>
    <source>
        <strain evidence="9">ATCC BAA-974 / DSM 45345 / CCUG 50838 / CIP 108380 / JCM 13579 / CDC 945</strain>
    </source>
</reference>
<comment type="caution">
    <text evidence="8">The sequence shown here is derived from an EMBL/GenBank/DDBJ whole genome shotgun (WGS) entry which is preliminary data.</text>
</comment>
<dbReference type="Pfam" id="PF00213">
    <property type="entry name" value="OSCP"/>
    <property type="match status" value="1"/>
</dbReference>
<keyword evidence="3 7" id="KW-0375">Hydrogen ion transport</keyword>
<dbReference type="HAMAP" id="MF_01416">
    <property type="entry name" value="ATP_synth_delta_bact"/>
    <property type="match status" value="1"/>
</dbReference>
<comment type="function">
    <text evidence="7">F(1)F(0) ATP synthase produces ATP from ADP in the presence of a proton or sodium gradient. F-type ATPases consist of two structural domains, F(1) containing the extramembraneous catalytic core and F(0) containing the membrane proton channel, linked together by a central stalk and a peripheral stalk. During catalysis, ATP synthesis in the catalytic domain of F(1) is coupled via a rotary mechanism of the central stalk subunits to proton translocation.</text>
</comment>
<accession>E5XLJ7</accession>
<comment type="function">
    <text evidence="7">This protein is part of the stalk that links CF(0) to CF(1). It either transmits conformational changes from CF(0) to CF(1) or is implicated in proton conduction.</text>
</comment>
<evidence type="ECO:0000256" key="3">
    <source>
        <dbReference type="ARBA" id="ARBA00022781"/>
    </source>
</evidence>
<dbReference type="GO" id="GO:0045259">
    <property type="term" value="C:proton-transporting ATP synthase complex"/>
    <property type="evidence" value="ECO:0007669"/>
    <property type="project" value="UniProtKB-KW"/>
</dbReference>
<dbReference type="InterPro" id="IPR000711">
    <property type="entry name" value="ATPase_OSCP/dsu"/>
</dbReference>
<evidence type="ECO:0000313" key="9">
    <source>
        <dbReference type="Proteomes" id="UP000004816"/>
    </source>
</evidence>
<keyword evidence="7" id="KW-1003">Cell membrane</keyword>
<comment type="similarity">
    <text evidence="7">Belongs to the ATPase delta chain family.</text>
</comment>
<keyword evidence="5 7" id="KW-0472">Membrane</keyword>
<keyword evidence="4 7" id="KW-0406">Ion transport</keyword>
<evidence type="ECO:0000256" key="4">
    <source>
        <dbReference type="ARBA" id="ARBA00023065"/>
    </source>
</evidence>
<evidence type="ECO:0000256" key="6">
    <source>
        <dbReference type="ARBA" id="ARBA00023310"/>
    </source>
</evidence>
<dbReference type="HOGENOM" id="CLU_088880_0_0_11"/>
<dbReference type="RefSeq" id="WP_007467277.1">
    <property type="nucleotide sequence ID" value="NZ_KI391954.1"/>
</dbReference>
<gene>
    <name evidence="7" type="primary">atpH</name>
    <name evidence="8" type="ORF">HMPREF9336_00366</name>
</gene>
<dbReference type="OrthoDB" id="5242917at2"/>
<organism evidence="8 9">
    <name type="scientific">Segniliparus rugosus (strain ATCC BAA-974 / DSM 45345 / CCUG 50838 / CIP 108380 / JCM 13579 / CDC 945)</name>
    <dbReference type="NCBI Taxonomy" id="679197"/>
    <lineage>
        <taxon>Bacteria</taxon>
        <taxon>Bacillati</taxon>
        <taxon>Actinomycetota</taxon>
        <taxon>Actinomycetes</taxon>
        <taxon>Mycobacteriales</taxon>
        <taxon>Segniliparaceae</taxon>
        <taxon>Segniliparus</taxon>
    </lineage>
</organism>
<evidence type="ECO:0000256" key="1">
    <source>
        <dbReference type="ARBA" id="ARBA00004370"/>
    </source>
</evidence>
<name>E5XLJ7_SEGRC</name>
<sequence length="275" mass="29488">MIRSTSRNAYQSVKQQFDAKAAGLSSAELSGLFEDLSQTARFFKETHALRQIFASSSESADSKVRLADALFTGKIGPAALDVVRALAKEEWSTGSDIVLALVQLGNLSLLIDAERVGQLEEVEDELFRFSRVLEANADLNGHLSEKITPIEGRIRLLDQVLGGKTTSATAKLLRRAVVFHTFDNHSLDRTVAWLAELAAGRRGESVAHVVAATALTDQQVARLQAVLAKIYGRPISVQTDVDPDVLGGLRITVADEVIDGTIAAKLAAASSGLPN</sequence>
<evidence type="ECO:0000256" key="2">
    <source>
        <dbReference type="ARBA" id="ARBA00022448"/>
    </source>
</evidence>
<keyword evidence="6 7" id="KW-0066">ATP synthesis</keyword>
<evidence type="ECO:0000256" key="5">
    <source>
        <dbReference type="ARBA" id="ARBA00023136"/>
    </source>
</evidence>
<keyword evidence="7" id="KW-0139">CF(1)</keyword>
<dbReference type="GO" id="GO:0046933">
    <property type="term" value="F:proton-transporting ATP synthase activity, rotational mechanism"/>
    <property type="evidence" value="ECO:0007669"/>
    <property type="project" value="UniProtKB-UniRule"/>
</dbReference>
<evidence type="ECO:0000256" key="7">
    <source>
        <dbReference type="HAMAP-Rule" id="MF_01416"/>
    </source>
</evidence>
<proteinExistence type="inferred from homology"/>
<dbReference type="GO" id="GO:0005886">
    <property type="term" value="C:plasma membrane"/>
    <property type="evidence" value="ECO:0007669"/>
    <property type="project" value="UniProtKB-SubCell"/>
</dbReference>
<dbReference type="AlphaFoldDB" id="E5XLJ7"/>
<comment type="subcellular location">
    <subcellularLocation>
        <location evidence="7">Cell membrane</location>
        <topology evidence="7">Peripheral membrane protein</topology>
    </subcellularLocation>
    <subcellularLocation>
        <location evidence="1">Membrane</location>
    </subcellularLocation>
</comment>
<dbReference type="EMBL" id="ACZI02000003">
    <property type="protein sequence ID" value="EFV14770.1"/>
    <property type="molecule type" value="Genomic_DNA"/>
</dbReference>
<keyword evidence="2 7" id="KW-0813">Transport</keyword>
<dbReference type="PANTHER" id="PTHR11910">
    <property type="entry name" value="ATP SYNTHASE DELTA CHAIN"/>
    <property type="match status" value="1"/>
</dbReference>
<evidence type="ECO:0000313" key="8">
    <source>
        <dbReference type="EMBL" id="EFV14770.1"/>
    </source>
</evidence>